<dbReference type="RefSeq" id="WP_022746418.1">
    <property type="nucleotide sequence ID" value="NC_022571.1"/>
</dbReference>
<proteinExistence type="predicted"/>
<protein>
    <submittedName>
        <fullName evidence="1">Uncharacterized protein</fullName>
    </submittedName>
</protein>
<dbReference type="AlphaFoldDB" id="U5MUX9"/>
<keyword evidence="2" id="KW-1185">Reference proteome</keyword>
<sequence length="85" mass="9432">MTKMQEIIGKILTSRITREKANNTLNVEEVTNTLNIFLAGETITSEQYAEFTEMITPVTTTTQTAETNTTTTRASTINTAEVTQQ</sequence>
<reference evidence="1 2" key="1">
    <citation type="journal article" date="2013" name="Genome Announc.">
        <title>Complete Genome Sequence of the Solvent Producer Clostridium saccharobutylicum NCP262 (DSM 13864).</title>
        <authorList>
            <person name="Poehlein A."/>
            <person name="Hartwich K."/>
            <person name="Krabben P."/>
            <person name="Ehrenreich A."/>
            <person name="Liebl W."/>
            <person name="Durre P."/>
            <person name="Gottschalk G."/>
            <person name="Daniel R."/>
        </authorList>
    </citation>
    <scope>NUCLEOTIDE SEQUENCE [LARGE SCALE GENOMIC DNA]</scope>
    <source>
        <strain evidence="1">DSM 13864</strain>
    </source>
</reference>
<dbReference type="EMBL" id="CP006721">
    <property type="protein sequence ID" value="AGX43267.1"/>
    <property type="molecule type" value="Genomic_DNA"/>
</dbReference>
<dbReference type="GeneID" id="55474729"/>
<evidence type="ECO:0000313" key="2">
    <source>
        <dbReference type="Proteomes" id="UP000017118"/>
    </source>
</evidence>
<accession>U5MUX9</accession>
<dbReference type="HOGENOM" id="CLU_2506907_0_0_9"/>
<dbReference type="eggNOG" id="ENOG50325I2">
    <property type="taxonomic scope" value="Bacteria"/>
</dbReference>
<evidence type="ECO:0000313" key="1">
    <source>
        <dbReference type="EMBL" id="AGX43267.1"/>
    </source>
</evidence>
<dbReference type="PATRIC" id="fig|1345695.10.peg.2276"/>
<organism evidence="1 2">
    <name type="scientific">Clostridium saccharobutylicum DSM 13864</name>
    <dbReference type="NCBI Taxonomy" id="1345695"/>
    <lineage>
        <taxon>Bacteria</taxon>
        <taxon>Bacillati</taxon>
        <taxon>Bacillota</taxon>
        <taxon>Clostridia</taxon>
        <taxon>Eubacteriales</taxon>
        <taxon>Clostridiaceae</taxon>
        <taxon>Clostridium</taxon>
    </lineage>
</organism>
<name>U5MUX9_CLOSA</name>
<dbReference type="KEGG" id="csb:CLSA_c22920"/>
<dbReference type="Proteomes" id="UP000017118">
    <property type="component" value="Chromosome"/>
</dbReference>
<gene>
    <name evidence="1" type="ORF">CLSA_c22920</name>
</gene>